<reference evidence="1 2" key="1">
    <citation type="journal article" date="2011" name="Stand. Genomic Sci.">
        <title>Complete genome sequence of Rhodospirillum rubrum type strain (S1).</title>
        <authorList>
            <person name="Munk A.C."/>
            <person name="Copeland A."/>
            <person name="Lucas S."/>
            <person name="Lapidus A."/>
            <person name="Del Rio T.G."/>
            <person name="Barry K."/>
            <person name="Detter J.C."/>
            <person name="Hammon N."/>
            <person name="Israni S."/>
            <person name="Pitluck S."/>
            <person name="Brettin T."/>
            <person name="Bruce D."/>
            <person name="Han C."/>
            <person name="Tapia R."/>
            <person name="Gilna P."/>
            <person name="Schmutz J."/>
            <person name="Larimer F."/>
            <person name="Land M."/>
            <person name="Kyrpides N.C."/>
            <person name="Mavromatis K."/>
            <person name="Richardson P."/>
            <person name="Rohde M."/>
            <person name="Goker M."/>
            <person name="Klenk H.P."/>
            <person name="Zhang Y."/>
            <person name="Roberts G.P."/>
            <person name="Reslewic S."/>
            <person name="Schwartz D.C."/>
        </authorList>
    </citation>
    <scope>NUCLEOTIDE SEQUENCE [LARGE SCALE GENOMIC DNA]</scope>
    <source>
        <strain evidence="2">ATCC 11170 / ATH 1.1.1 / DSM 467 / LMG 4362 / NCIMB 8255 / S1</strain>
    </source>
</reference>
<dbReference type="EnsemblBacteria" id="ABC23387">
    <property type="protein sequence ID" value="ABC23387"/>
    <property type="gene ID" value="Rru_A2590"/>
</dbReference>
<keyword evidence="2" id="KW-1185">Reference proteome</keyword>
<dbReference type="EMBL" id="CP000230">
    <property type="protein sequence ID" value="ABC23387.1"/>
    <property type="molecule type" value="Genomic_DNA"/>
</dbReference>
<dbReference type="KEGG" id="rru:Rru_A2590"/>
<evidence type="ECO:0008006" key="3">
    <source>
        <dbReference type="Google" id="ProtNLM"/>
    </source>
</evidence>
<proteinExistence type="predicted"/>
<evidence type="ECO:0000313" key="1">
    <source>
        <dbReference type="EMBL" id="ABC23387.1"/>
    </source>
</evidence>
<dbReference type="InterPro" id="IPR027417">
    <property type="entry name" value="P-loop_NTPase"/>
</dbReference>
<dbReference type="STRING" id="269796.Rru_A2590"/>
<dbReference type="Gene3D" id="3.40.50.300">
    <property type="entry name" value="P-loop containing nucleotide triphosphate hydrolases"/>
    <property type="match status" value="1"/>
</dbReference>
<dbReference type="AlphaFoldDB" id="Q2RR58"/>
<gene>
    <name evidence="1" type="ordered locus">Rru_A2590</name>
</gene>
<dbReference type="PATRIC" id="fig|269796.9.peg.2699"/>
<organism evidence="1 2">
    <name type="scientific">Rhodospirillum rubrum (strain ATCC 11170 / ATH 1.1.1 / DSM 467 / LMG 4362 / NCIMB 8255 / S1)</name>
    <dbReference type="NCBI Taxonomy" id="269796"/>
    <lineage>
        <taxon>Bacteria</taxon>
        <taxon>Pseudomonadati</taxon>
        <taxon>Pseudomonadota</taxon>
        <taxon>Alphaproteobacteria</taxon>
        <taxon>Rhodospirillales</taxon>
        <taxon>Rhodospirillaceae</taxon>
        <taxon>Rhodospirillum</taxon>
    </lineage>
</organism>
<name>Q2RR58_RHORT</name>
<dbReference type="eggNOG" id="COG0507">
    <property type="taxonomic scope" value="Bacteria"/>
</dbReference>
<evidence type="ECO:0000313" key="2">
    <source>
        <dbReference type="Proteomes" id="UP000001929"/>
    </source>
</evidence>
<dbReference type="Proteomes" id="UP000001929">
    <property type="component" value="Chromosome"/>
</dbReference>
<dbReference type="Gene3D" id="3.30.420.240">
    <property type="match status" value="1"/>
</dbReference>
<dbReference type="HOGENOM" id="CLU_027398_1_0_5"/>
<protein>
    <recommendedName>
        <fullName evidence="3">Terminase B</fullName>
    </recommendedName>
</protein>
<accession>Q2RR58</accession>
<sequence>MRGLWRADPVLYARQRLGMVPTAQQAGLLSAIAPAGAKVTVRAGHGVGKTTATAAAIWWHLECFDYSKTPCTAPTASQLEQILWSELARLRRRADARAQGTGLPAALRLEALFAVSGRAIADRGTPREWFVVARTARRDQPDALQGFHASDIDLEAGAGPRLSAKSGGAALMFVIEEASGVPDAVFEVAEGALSSPGARLLMVGNPTRNTGFFARSHKRDRASFTALRLRCADSPLVDPGYRAGLVRKYGAESNVVRVRADGAFPRQDDDVLIALETAEAALARPLPARMATEDERRLGVDVARFGDDRTVFLLRIGPVVGAIEVTAGRDTMAVAGRARRLAEIWRAGRIYVDEIGVGAGVVDRLREDGAPVVAVNVAASAPERAAGEERGRLLRDHLWLMVRGWLRDEAPVFAGPGGGPASGSAAGLLSGMGSCLVPGVDADLAQDLAGELATPRYAFDGSGRVVVESKDAMKRRGLRSPDLADALALTFHEAAAAGRVAKLRW</sequence>